<keyword evidence="2" id="KW-0378">Hydrolase</keyword>
<keyword evidence="5" id="KW-1185">Reference proteome</keyword>
<protein>
    <recommendedName>
        <fullName evidence="3">Sulfatase N-terminal domain-containing protein</fullName>
    </recommendedName>
</protein>
<reference evidence="4 5" key="2">
    <citation type="journal article" date="2016" name="Environ. Microbiol. Rep.">
        <title>Metagenomic evidence for the presence of phototrophic Gemmatimonadetes bacteria in diverse environments.</title>
        <authorList>
            <person name="Zeng Y."/>
            <person name="Baumbach J."/>
            <person name="Barbosa E.G."/>
            <person name="Azevedo V."/>
            <person name="Zhang C."/>
            <person name="Koblizek M."/>
        </authorList>
    </citation>
    <scope>NUCLEOTIDE SEQUENCE [LARGE SCALE GENOMIC DNA]</scope>
    <source>
        <strain evidence="4 5">AP64</strain>
    </source>
</reference>
<dbReference type="PANTHER" id="PTHR42693">
    <property type="entry name" value="ARYLSULFATASE FAMILY MEMBER"/>
    <property type="match status" value="1"/>
</dbReference>
<accession>A0A143BN78</accession>
<sequence>MGYADLGSYGARDIRTPNLDRLAREGVRFTDFYANASTCTPTRAGLISGRYQQRYLLEAPLGANGAASSAGRGLEASPYSLPRLLKSRGYATALFGKWHLGYTATQSPNAHGFDTFFGLKSGYHDYWRHNDSRGQPDLWENDTPVTVYGYTTDLITARTVKFIEAHAAEPFFIDVAYNAPHWPFQRPETPSVAANNARFVKPADSLTSSRADYVAMVERVDRGVGEILAALEQQGLTRNTLVIFTNDNGGEWLSDNTPLFNRKWTTWEGGIRVPAMARWPGRIPPKQVTPQVGITMDLTATILAAAGVVVPAEAKLDGVNLLPLMEGRTPAMERTLFWRAAVGAGIMRAARDGEHKIVVDGDHLFLYNVRRDPGERTDLARSRPDLARALRLKLESWEAQVNAEAATRR</sequence>
<feature type="domain" description="Sulfatase N-terminal" evidence="3">
    <location>
        <begin position="2"/>
        <end position="308"/>
    </location>
</feature>
<dbReference type="Pfam" id="PF00884">
    <property type="entry name" value="Sulfatase"/>
    <property type="match status" value="1"/>
</dbReference>
<evidence type="ECO:0000256" key="2">
    <source>
        <dbReference type="ARBA" id="ARBA00022801"/>
    </source>
</evidence>
<dbReference type="InterPro" id="IPR017850">
    <property type="entry name" value="Alkaline_phosphatase_core_sf"/>
</dbReference>
<proteinExistence type="inferred from homology"/>
<organism evidence="4 5">
    <name type="scientific">Gemmatimonas phototrophica</name>
    <dbReference type="NCBI Taxonomy" id="1379270"/>
    <lineage>
        <taxon>Bacteria</taxon>
        <taxon>Pseudomonadati</taxon>
        <taxon>Gemmatimonadota</taxon>
        <taxon>Gemmatimonadia</taxon>
        <taxon>Gemmatimonadales</taxon>
        <taxon>Gemmatimonadaceae</taxon>
        <taxon>Gemmatimonas</taxon>
    </lineage>
</organism>
<dbReference type="GO" id="GO:0004065">
    <property type="term" value="F:arylsulfatase activity"/>
    <property type="evidence" value="ECO:0007669"/>
    <property type="project" value="TreeGrafter"/>
</dbReference>
<dbReference type="Gene3D" id="3.30.1120.10">
    <property type="match status" value="1"/>
</dbReference>
<dbReference type="EMBL" id="CP011454">
    <property type="protein sequence ID" value="AMW06478.1"/>
    <property type="molecule type" value="Genomic_DNA"/>
</dbReference>
<evidence type="ECO:0000313" key="5">
    <source>
        <dbReference type="Proteomes" id="UP000076404"/>
    </source>
</evidence>
<dbReference type="eggNOG" id="COG3119">
    <property type="taxonomic scope" value="Bacteria"/>
</dbReference>
<reference evidence="4 5" key="1">
    <citation type="journal article" date="2014" name="Proc. Natl. Acad. Sci. U.S.A.">
        <title>Functional type 2 photosynthetic reaction centers found in the rare bacterial phylum Gemmatimonadetes.</title>
        <authorList>
            <person name="Zeng Y."/>
            <person name="Feng F."/>
            <person name="Medova H."/>
            <person name="Dean J."/>
            <person name="Koblizek M."/>
        </authorList>
    </citation>
    <scope>NUCLEOTIDE SEQUENCE [LARGE SCALE GENOMIC DNA]</scope>
    <source>
        <strain evidence="4 5">AP64</strain>
    </source>
</reference>
<gene>
    <name evidence="4" type="ORF">GEMMAAP_02050</name>
</gene>
<dbReference type="STRING" id="1379270.GEMMAAP_02050"/>
<dbReference type="InterPro" id="IPR050738">
    <property type="entry name" value="Sulfatase"/>
</dbReference>
<evidence type="ECO:0000313" key="4">
    <source>
        <dbReference type="EMBL" id="AMW06478.1"/>
    </source>
</evidence>
<evidence type="ECO:0000256" key="1">
    <source>
        <dbReference type="ARBA" id="ARBA00008779"/>
    </source>
</evidence>
<name>A0A143BN78_9BACT</name>
<dbReference type="KEGG" id="gph:GEMMAAP_02050"/>
<dbReference type="Proteomes" id="UP000076404">
    <property type="component" value="Chromosome"/>
</dbReference>
<comment type="similarity">
    <text evidence="1">Belongs to the sulfatase family.</text>
</comment>
<dbReference type="SUPFAM" id="SSF53649">
    <property type="entry name" value="Alkaline phosphatase-like"/>
    <property type="match status" value="1"/>
</dbReference>
<evidence type="ECO:0000259" key="3">
    <source>
        <dbReference type="Pfam" id="PF00884"/>
    </source>
</evidence>
<dbReference type="Gene3D" id="3.40.720.10">
    <property type="entry name" value="Alkaline Phosphatase, subunit A"/>
    <property type="match status" value="1"/>
</dbReference>
<dbReference type="AlphaFoldDB" id="A0A143BN78"/>
<dbReference type="PANTHER" id="PTHR42693:SF53">
    <property type="entry name" value="ENDO-4-O-SULFATASE"/>
    <property type="match status" value="1"/>
</dbReference>
<dbReference type="InterPro" id="IPR000917">
    <property type="entry name" value="Sulfatase_N"/>
</dbReference>